<keyword evidence="3 9" id="KW-0349">Heme</keyword>
<dbReference type="Proteomes" id="UP000434241">
    <property type="component" value="Unassembled WGS sequence"/>
</dbReference>
<dbReference type="PROSITE" id="PS51918">
    <property type="entry name" value="RADICAL_SAM"/>
    <property type="match status" value="1"/>
</dbReference>
<keyword evidence="12" id="KW-1185">Reference proteome</keyword>
<dbReference type="GO" id="GO:0005737">
    <property type="term" value="C:cytoplasm"/>
    <property type="evidence" value="ECO:0007669"/>
    <property type="project" value="UniProtKB-SubCell"/>
</dbReference>
<dbReference type="SFLD" id="SFLDG01065">
    <property type="entry name" value="anaerobic_coproporphyrinogen-I"/>
    <property type="match status" value="1"/>
</dbReference>
<evidence type="ECO:0000256" key="2">
    <source>
        <dbReference type="ARBA" id="ARBA00017228"/>
    </source>
</evidence>
<dbReference type="SFLD" id="SFLDS00029">
    <property type="entry name" value="Radical_SAM"/>
    <property type="match status" value="1"/>
</dbReference>
<name>A0A6N7V007_9FIRM</name>
<dbReference type="InterPro" id="IPR013785">
    <property type="entry name" value="Aldolase_TIM"/>
</dbReference>
<dbReference type="InterPro" id="IPR007197">
    <property type="entry name" value="rSAM"/>
</dbReference>
<keyword evidence="4 9" id="KW-0949">S-adenosyl-L-methionine</keyword>
<dbReference type="InterPro" id="IPR004559">
    <property type="entry name" value="HemW-like"/>
</dbReference>
<dbReference type="RefSeq" id="WP_154555172.1">
    <property type="nucleotide sequence ID" value="NZ_JAQCYS010000046.1"/>
</dbReference>
<keyword evidence="9" id="KW-0963">Cytoplasm</keyword>
<evidence type="ECO:0000256" key="9">
    <source>
        <dbReference type="RuleBase" id="RU364116"/>
    </source>
</evidence>
<dbReference type="Pfam" id="PF04055">
    <property type="entry name" value="Radical_SAM"/>
    <property type="match status" value="1"/>
</dbReference>
<dbReference type="SUPFAM" id="SSF102114">
    <property type="entry name" value="Radical SAM enzymes"/>
    <property type="match status" value="1"/>
</dbReference>
<evidence type="ECO:0000256" key="1">
    <source>
        <dbReference type="ARBA" id="ARBA00006100"/>
    </source>
</evidence>
<dbReference type="SFLD" id="SFLDG01082">
    <property type="entry name" value="B12-binding_domain_containing"/>
    <property type="match status" value="1"/>
</dbReference>
<proteinExistence type="inferred from homology"/>
<dbReference type="InterPro" id="IPR058240">
    <property type="entry name" value="rSAM_sf"/>
</dbReference>
<comment type="similarity">
    <text evidence="1">Belongs to the anaerobic coproporphyrinogen-III oxidase family. HemW subfamily.</text>
</comment>
<reference evidence="11 12" key="1">
    <citation type="submission" date="2019-08" db="EMBL/GenBank/DDBJ databases">
        <title>In-depth cultivation of the pig gut microbiome towards novel bacterial diversity and tailored functional studies.</title>
        <authorList>
            <person name="Wylensek D."/>
            <person name="Hitch T.C.A."/>
            <person name="Clavel T."/>
        </authorList>
    </citation>
    <scope>NUCLEOTIDE SEQUENCE [LARGE SCALE GENOMIC DNA]</scope>
    <source>
        <strain evidence="11 12">LKV-472-APC-3</strain>
    </source>
</reference>
<dbReference type="EMBL" id="VUMR01000002">
    <property type="protein sequence ID" value="MSS55420.1"/>
    <property type="molecule type" value="Genomic_DNA"/>
</dbReference>
<evidence type="ECO:0000313" key="11">
    <source>
        <dbReference type="EMBL" id="MSS55420.1"/>
    </source>
</evidence>
<keyword evidence="9" id="KW-0004">4Fe-4S</keyword>
<evidence type="ECO:0000256" key="8">
    <source>
        <dbReference type="ARBA" id="ARBA00023186"/>
    </source>
</evidence>
<gene>
    <name evidence="11" type="primary">hemW</name>
    <name evidence="11" type="ORF">FYJ55_00470</name>
</gene>
<comment type="function">
    <text evidence="9">Probably acts as a heme chaperone, transferring heme to an unknown acceptor. Binds one molecule of heme per monomer, possibly covalently. Binds 1 [4Fe-4S] cluster. The cluster is coordinated with 3 cysteines and an exchangeable S-adenosyl-L-methionine.</text>
</comment>
<keyword evidence="7 9" id="KW-0411">Iron-sulfur</keyword>
<accession>A0A6N7V007</accession>
<keyword evidence="6 9" id="KW-0408">Iron</keyword>
<dbReference type="InterPro" id="IPR006638">
    <property type="entry name" value="Elp3/MiaA/NifB-like_rSAM"/>
</dbReference>
<keyword evidence="5 9" id="KW-0479">Metal-binding</keyword>
<dbReference type="GO" id="GO:0046872">
    <property type="term" value="F:metal ion binding"/>
    <property type="evidence" value="ECO:0007669"/>
    <property type="project" value="UniProtKB-UniRule"/>
</dbReference>
<comment type="subcellular location">
    <subcellularLocation>
        <location evidence="9">Cytoplasm</location>
    </subcellularLocation>
</comment>
<dbReference type="AlphaFoldDB" id="A0A6N7V007"/>
<dbReference type="SMART" id="SM00729">
    <property type="entry name" value="Elp3"/>
    <property type="match status" value="1"/>
</dbReference>
<sequence>MVPSAYVHIPFCDSICAYCDFVRIQKNEQFFSSWKEKLIQEIQEYKISNLHTLYFGGGTPSVLSLDDFASIRNCFPKDIDEFTVECNPESLDEEKLASYVSLGVNRISLGVQSFNDDLLKVCRRRHTSNQAKNVIRWIQESGIHNFSIDLIFGLPNQTMEDVKIDISTFLSLDIPHLSIYSLQIEENSIFGKTGVEPCDPDLEADMFEYITKTLEAAGYIHYEISSFCKPGYYSKHNLAYWQDKDFYGFGCGASGRLDGIRYDNTTSLKQYCLKGPCSTYIPEPLSERGMDAIMMALRTKFGLNIREWNLKYQNDFKNHYATVLDTYREYFCFEGECIYLNDAGLEILNTILVDFMMIE</sequence>
<protein>
    <recommendedName>
        <fullName evidence="2 9">Heme chaperone HemW</fullName>
    </recommendedName>
</protein>
<evidence type="ECO:0000313" key="12">
    <source>
        <dbReference type="Proteomes" id="UP000434241"/>
    </source>
</evidence>
<evidence type="ECO:0000256" key="4">
    <source>
        <dbReference type="ARBA" id="ARBA00022691"/>
    </source>
</evidence>
<dbReference type="GO" id="GO:0004109">
    <property type="term" value="F:coproporphyrinogen oxidase activity"/>
    <property type="evidence" value="ECO:0007669"/>
    <property type="project" value="InterPro"/>
</dbReference>
<keyword evidence="8 9" id="KW-0143">Chaperone</keyword>
<evidence type="ECO:0000256" key="6">
    <source>
        <dbReference type="ARBA" id="ARBA00023004"/>
    </source>
</evidence>
<dbReference type="GeneID" id="93157776"/>
<dbReference type="GO" id="GO:0006779">
    <property type="term" value="P:porphyrin-containing compound biosynthetic process"/>
    <property type="evidence" value="ECO:0007669"/>
    <property type="project" value="InterPro"/>
</dbReference>
<dbReference type="GO" id="GO:0051539">
    <property type="term" value="F:4 iron, 4 sulfur cluster binding"/>
    <property type="evidence" value="ECO:0007669"/>
    <property type="project" value="UniProtKB-UniRule"/>
</dbReference>
<feature type="domain" description="Radical SAM core" evidence="10">
    <location>
        <begin position="1"/>
        <end position="223"/>
    </location>
</feature>
<dbReference type="InterPro" id="IPR034505">
    <property type="entry name" value="Coproporphyrinogen-III_oxidase"/>
</dbReference>
<evidence type="ECO:0000256" key="3">
    <source>
        <dbReference type="ARBA" id="ARBA00022617"/>
    </source>
</evidence>
<dbReference type="NCBIfam" id="TIGR00539">
    <property type="entry name" value="hemN_rel"/>
    <property type="match status" value="1"/>
</dbReference>
<evidence type="ECO:0000256" key="5">
    <source>
        <dbReference type="ARBA" id="ARBA00022723"/>
    </source>
</evidence>
<evidence type="ECO:0000256" key="7">
    <source>
        <dbReference type="ARBA" id="ARBA00023014"/>
    </source>
</evidence>
<evidence type="ECO:0000259" key="10">
    <source>
        <dbReference type="PROSITE" id="PS51918"/>
    </source>
</evidence>
<organism evidence="11 12">
    <name type="scientific">Holdemanella porci</name>
    <dbReference type="NCBI Taxonomy" id="2652276"/>
    <lineage>
        <taxon>Bacteria</taxon>
        <taxon>Bacillati</taxon>
        <taxon>Bacillota</taxon>
        <taxon>Erysipelotrichia</taxon>
        <taxon>Erysipelotrichales</taxon>
        <taxon>Erysipelotrichaceae</taxon>
        <taxon>Holdemanella</taxon>
    </lineage>
</organism>
<comment type="caution">
    <text evidence="11">The sequence shown here is derived from an EMBL/GenBank/DDBJ whole genome shotgun (WGS) entry which is preliminary data.</text>
</comment>
<dbReference type="PANTHER" id="PTHR13932">
    <property type="entry name" value="COPROPORPHYRINIGEN III OXIDASE"/>
    <property type="match status" value="1"/>
</dbReference>
<dbReference type="SFLD" id="SFLDF00562">
    <property type="entry name" value="HemN-like__clustered_with_heat"/>
    <property type="match status" value="1"/>
</dbReference>
<dbReference type="PANTHER" id="PTHR13932:SF5">
    <property type="entry name" value="RADICAL S-ADENOSYL METHIONINE DOMAIN-CONTAINING PROTEIN 1, MITOCHONDRIAL"/>
    <property type="match status" value="1"/>
</dbReference>
<dbReference type="Gene3D" id="3.20.20.70">
    <property type="entry name" value="Aldolase class I"/>
    <property type="match status" value="1"/>
</dbReference>